<dbReference type="SMART" id="SM00302">
    <property type="entry name" value="GED"/>
    <property type="match status" value="1"/>
</dbReference>
<dbReference type="GO" id="GO:0016020">
    <property type="term" value="C:membrane"/>
    <property type="evidence" value="ECO:0007669"/>
    <property type="project" value="TreeGrafter"/>
</dbReference>
<sequence>MKNVIISSLVSQRLIDQYFAIVQNSIKDRVPKAIMNFLINYIFKHLHSELMAGLYDQTDVDKLLAETGDMAQRRKETEDMLKALNKANTVLSEIRSIKV</sequence>
<organism evidence="2 3">
    <name type="scientific">Panagrolaimus davidi</name>
    <dbReference type="NCBI Taxonomy" id="227884"/>
    <lineage>
        <taxon>Eukaryota</taxon>
        <taxon>Metazoa</taxon>
        <taxon>Ecdysozoa</taxon>
        <taxon>Nematoda</taxon>
        <taxon>Chromadorea</taxon>
        <taxon>Rhabditida</taxon>
        <taxon>Tylenchina</taxon>
        <taxon>Panagrolaimomorpha</taxon>
        <taxon>Panagrolaimoidea</taxon>
        <taxon>Panagrolaimidae</taxon>
        <taxon>Panagrolaimus</taxon>
    </lineage>
</organism>
<evidence type="ECO:0000313" key="2">
    <source>
        <dbReference type="Proteomes" id="UP000887578"/>
    </source>
</evidence>
<dbReference type="PROSITE" id="PS51388">
    <property type="entry name" value="GED"/>
    <property type="match status" value="1"/>
</dbReference>
<proteinExistence type="predicted"/>
<dbReference type="GO" id="GO:0000266">
    <property type="term" value="P:mitochondrial fission"/>
    <property type="evidence" value="ECO:0007669"/>
    <property type="project" value="TreeGrafter"/>
</dbReference>
<accession>A0A914Q4T6</accession>
<evidence type="ECO:0000259" key="1">
    <source>
        <dbReference type="PROSITE" id="PS51388"/>
    </source>
</evidence>
<dbReference type="GO" id="GO:0008017">
    <property type="term" value="F:microtubule binding"/>
    <property type="evidence" value="ECO:0007669"/>
    <property type="project" value="TreeGrafter"/>
</dbReference>
<dbReference type="Gene3D" id="1.20.120.1240">
    <property type="entry name" value="Dynamin, middle domain"/>
    <property type="match status" value="1"/>
</dbReference>
<dbReference type="GO" id="GO:0005739">
    <property type="term" value="C:mitochondrion"/>
    <property type="evidence" value="ECO:0007669"/>
    <property type="project" value="TreeGrafter"/>
</dbReference>
<dbReference type="GO" id="GO:0005874">
    <property type="term" value="C:microtubule"/>
    <property type="evidence" value="ECO:0007669"/>
    <property type="project" value="TreeGrafter"/>
</dbReference>
<dbReference type="Proteomes" id="UP000887578">
    <property type="component" value="Unplaced"/>
</dbReference>
<dbReference type="GO" id="GO:0005525">
    <property type="term" value="F:GTP binding"/>
    <property type="evidence" value="ECO:0007669"/>
    <property type="project" value="InterPro"/>
</dbReference>
<feature type="domain" description="GED" evidence="1">
    <location>
        <begin position="8"/>
        <end position="99"/>
    </location>
</feature>
<dbReference type="GO" id="GO:0006897">
    <property type="term" value="P:endocytosis"/>
    <property type="evidence" value="ECO:0007669"/>
    <property type="project" value="TreeGrafter"/>
</dbReference>
<dbReference type="Pfam" id="PF02212">
    <property type="entry name" value="GED"/>
    <property type="match status" value="1"/>
</dbReference>
<dbReference type="PANTHER" id="PTHR11566">
    <property type="entry name" value="DYNAMIN"/>
    <property type="match status" value="1"/>
</dbReference>
<dbReference type="InterPro" id="IPR020850">
    <property type="entry name" value="GED_dom"/>
</dbReference>
<name>A0A914Q4T6_9BILA</name>
<evidence type="ECO:0000313" key="3">
    <source>
        <dbReference type="WBParaSite" id="PDA_v2.g25889.t1"/>
    </source>
</evidence>
<dbReference type="WBParaSite" id="PDA_v2.g25889.t1">
    <property type="protein sequence ID" value="PDA_v2.g25889.t1"/>
    <property type="gene ID" value="PDA_v2.g25889"/>
</dbReference>
<dbReference type="GO" id="GO:0016559">
    <property type="term" value="P:peroxisome fission"/>
    <property type="evidence" value="ECO:0007669"/>
    <property type="project" value="TreeGrafter"/>
</dbReference>
<dbReference type="InterPro" id="IPR003130">
    <property type="entry name" value="GED"/>
</dbReference>
<protein>
    <submittedName>
        <fullName evidence="3">GED domain-containing protein</fullName>
    </submittedName>
</protein>
<dbReference type="GO" id="GO:0048312">
    <property type="term" value="P:intracellular distribution of mitochondria"/>
    <property type="evidence" value="ECO:0007669"/>
    <property type="project" value="TreeGrafter"/>
</dbReference>
<dbReference type="GO" id="GO:0003924">
    <property type="term" value="F:GTPase activity"/>
    <property type="evidence" value="ECO:0007669"/>
    <property type="project" value="InterPro"/>
</dbReference>
<reference evidence="3" key="1">
    <citation type="submission" date="2022-11" db="UniProtKB">
        <authorList>
            <consortium name="WormBaseParasite"/>
        </authorList>
    </citation>
    <scope>IDENTIFICATION</scope>
</reference>
<dbReference type="InterPro" id="IPR022812">
    <property type="entry name" value="Dynamin"/>
</dbReference>
<dbReference type="AlphaFoldDB" id="A0A914Q4T6"/>
<keyword evidence="2" id="KW-1185">Reference proteome</keyword>
<dbReference type="PANTHER" id="PTHR11566:SF21">
    <property type="entry name" value="DYNAMIN RELATED PROTEIN 1, ISOFORM A"/>
    <property type="match status" value="1"/>
</dbReference>